<proteinExistence type="predicted"/>
<dbReference type="SMART" id="SM00312">
    <property type="entry name" value="PX"/>
    <property type="match status" value="1"/>
</dbReference>
<dbReference type="Gene3D" id="3.30.1520.10">
    <property type="entry name" value="Phox-like domain"/>
    <property type="match status" value="1"/>
</dbReference>
<evidence type="ECO:0000256" key="6">
    <source>
        <dbReference type="ARBA" id="ARBA00023136"/>
    </source>
</evidence>
<evidence type="ECO:0000256" key="5">
    <source>
        <dbReference type="ARBA" id="ARBA00023121"/>
    </source>
</evidence>
<dbReference type="InterPro" id="IPR036871">
    <property type="entry name" value="PX_dom_sf"/>
</dbReference>
<dbReference type="PANTHER" id="PTHR20939:SF1">
    <property type="entry name" value="SORTING NEXIN-20"/>
    <property type="match status" value="1"/>
</dbReference>
<keyword evidence="2" id="KW-0813">Transport</keyword>
<dbReference type="PROSITE" id="PS50195">
    <property type="entry name" value="PX"/>
    <property type="match status" value="1"/>
</dbReference>
<dbReference type="AlphaFoldDB" id="A0A8J6ETS6"/>
<dbReference type="GO" id="GO:0031901">
    <property type="term" value="C:early endosome membrane"/>
    <property type="evidence" value="ECO:0007669"/>
    <property type="project" value="UniProtKB-SubCell"/>
</dbReference>
<evidence type="ECO:0000256" key="4">
    <source>
        <dbReference type="ARBA" id="ARBA00022927"/>
    </source>
</evidence>
<reference evidence="8" key="1">
    <citation type="thesis" date="2020" institute="ProQuest LLC" country="789 East Eisenhower Parkway, Ann Arbor, MI, USA">
        <title>Comparative Genomics and Chromosome Evolution.</title>
        <authorList>
            <person name="Mudd A.B."/>
        </authorList>
    </citation>
    <scope>NUCLEOTIDE SEQUENCE</scope>
    <source>
        <strain evidence="8">HN-11 Male</strain>
        <tissue evidence="8">Kidney and liver</tissue>
    </source>
</reference>
<organism evidence="8 9">
    <name type="scientific">Eleutherodactylus coqui</name>
    <name type="common">Puerto Rican coqui</name>
    <dbReference type="NCBI Taxonomy" id="57060"/>
    <lineage>
        <taxon>Eukaryota</taxon>
        <taxon>Metazoa</taxon>
        <taxon>Chordata</taxon>
        <taxon>Craniata</taxon>
        <taxon>Vertebrata</taxon>
        <taxon>Euteleostomi</taxon>
        <taxon>Amphibia</taxon>
        <taxon>Batrachia</taxon>
        <taxon>Anura</taxon>
        <taxon>Neobatrachia</taxon>
        <taxon>Hyloidea</taxon>
        <taxon>Eleutherodactylidae</taxon>
        <taxon>Eleutherodactylinae</taxon>
        <taxon>Eleutherodactylus</taxon>
        <taxon>Eleutherodactylus</taxon>
    </lineage>
</organism>
<dbReference type="Pfam" id="PF00787">
    <property type="entry name" value="PX"/>
    <property type="match status" value="1"/>
</dbReference>
<name>A0A8J6ETS6_ELECQ</name>
<dbReference type="EMBL" id="WNTK01000012">
    <property type="protein sequence ID" value="KAG9475209.1"/>
    <property type="molecule type" value="Genomic_DNA"/>
</dbReference>
<protein>
    <recommendedName>
        <fullName evidence="7">PX domain-containing protein</fullName>
    </recommendedName>
</protein>
<evidence type="ECO:0000256" key="2">
    <source>
        <dbReference type="ARBA" id="ARBA00022448"/>
    </source>
</evidence>
<comment type="caution">
    <text evidence="8">The sequence shown here is derived from an EMBL/GenBank/DDBJ whole genome shotgun (WGS) entry which is preliminary data.</text>
</comment>
<dbReference type="GO" id="GO:1901981">
    <property type="term" value="F:phosphatidylinositol phosphate binding"/>
    <property type="evidence" value="ECO:0007669"/>
    <property type="project" value="TreeGrafter"/>
</dbReference>
<dbReference type="PANTHER" id="PTHR20939">
    <property type="entry name" value="SORTING NEXIN 20, 21"/>
    <property type="match status" value="1"/>
</dbReference>
<dbReference type="InterPro" id="IPR039937">
    <property type="entry name" value="SNX20/SNX21"/>
</dbReference>
<comment type="subcellular location">
    <subcellularLocation>
        <location evidence="1">Early endosome membrane</location>
        <topology evidence="1">Peripheral membrane protein</topology>
        <orientation evidence="1">Cytoplasmic side</orientation>
    </subcellularLocation>
</comment>
<keyword evidence="5" id="KW-0446">Lipid-binding</keyword>
<evidence type="ECO:0000259" key="7">
    <source>
        <dbReference type="PROSITE" id="PS50195"/>
    </source>
</evidence>
<accession>A0A8J6ETS6</accession>
<evidence type="ECO:0000313" key="8">
    <source>
        <dbReference type="EMBL" id="KAG9475209.1"/>
    </source>
</evidence>
<dbReference type="OrthoDB" id="10254720at2759"/>
<evidence type="ECO:0000313" key="9">
    <source>
        <dbReference type="Proteomes" id="UP000770717"/>
    </source>
</evidence>
<evidence type="ECO:0000256" key="3">
    <source>
        <dbReference type="ARBA" id="ARBA00022753"/>
    </source>
</evidence>
<dbReference type="SUPFAM" id="SSF64268">
    <property type="entry name" value="PX domain"/>
    <property type="match status" value="1"/>
</dbReference>
<keyword evidence="4" id="KW-0653">Protein transport</keyword>
<keyword evidence="9" id="KW-1185">Reference proteome</keyword>
<sequence length="266" mass="31594">MTTRELQLYWKKEKYGGKPIKLLFQIQSTRIAEDFLSKFVMYQIVIIKTGSFDEKKVFIERRYSDFERFHRNLLKEFREEMEDIIFPKKVLMGNLTKEMISKRMIALRDYLEDIYAIKCVRKSQKYIEFFIEPELEEGYSCIRGGQYSAALNIFEQVICLQEKLVEHCPVLLVPSLCAIVVCHKDMNQLEMAYDVGMKAVELLEKNTTHSYYMPLLDTLVSLAYKIGKDFMSLREKIHVNELKMSRTFDFEMLTLKEIVVQEYVKD</sequence>
<dbReference type="InterPro" id="IPR001683">
    <property type="entry name" value="PX_dom"/>
</dbReference>
<evidence type="ECO:0000256" key="1">
    <source>
        <dbReference type="ARBA" id="ARBA00004469"/>
    </source>
</evidence>
<feature type="domain" description="PX" evidence="7">
    <location>
        <begin position="20"/>
        <end position="137"/>
    </location>
</feature>
<dbReference type="GO" id="GO:0015031">
    <property type="term" value="P:protein transport"/>
    <property type="evidence" value="ECO:0007669"/>
    <property type="project" value="UniProtKB-KW"/>
</dbReference>
<keyword evidence="3" id="KW-0967">Endosome</keyword>
<keyword evidence="6" id="KW-0472">Membrane</keyword>
<gene>
    <name evidence="8" type="ORF">GDO78_003589</name>
</gene>
<dbReference type="Proteomes" id="UP000770717">
    <property type="component" value="Unassembled WGS sequence"/>
</dbReference>